<reference evidence="15" key="1">
    <citation type="submission" date="2018-05" db="EMBL/GenBank/DDBJ databases">
        <title>Draft genome sequence of Stemphylium lycopersici strain CIDEFI 213.</title>
        <authorList>
            <person name="Medina R."/>
            <person name="Franco M.E.E."/>
            <person name="Lucentini C.G."/>
            <person name="Saparrat M.C.N."/>
            <person name="Balatti P.A."/>
        </authorList>
    </citation>
    <scope>NUCLEOTIDE SEQUENCE [LARGE SCALE GENOMIC DNA]</scope>
    <source>
        <strain evidence="15">CIDEFI 213</strain>
    </source>
</reference>
<keyword evidence="10 11" id="KW-0408">Iron</keyword>
<evidence type="ECO:0000256" key="7">
    <source>
        <dbReference type="ARBA" id="ARBA00022598"/>
    </source>
</evidence>
<feature type="transmembrane region" description="Helical" evidence="12">
    <location>
        <begin position="773"/>
        <end position="792"/>
    </location>
</feature>
<dbReference type="SUPFAM" id="SSF103473">
    <property type="entry name" value="MFS general substrate transporter"/>
    <property type="match status" value="1"/>
</dbReference>
<keyword evidence="12" id="KW-0472">Membrane</keyword>
<feature type="transmembrane region" description="Helical" evidence="12">
    <location>
        <begin position="270"/>
        <end position="292"/>
    </location>
</feature>
<dbReference type="InterPro" id="IPR009081">
    <property type="entry name" value="PP-bd_ACP"/>
</dbReference>
<dbReference type="SUPFAM" id="SSF52777">
    <property type="entry name" value="CoA-dependent acyltransferases"/>
    <property type="match status" value="2"/>
</dbReference>
<evidence type="ECO:0000256" key="6">
    <source>
        <dbReference type="ARBA" id="ARBA00022553"/>
    </source>
</evidence>
<comment type="pathway">
    <text evidence="3">Mycotoxin biosynthesis.</text>
</comment>
<evidence type="ECO:0000256" key="3">
    <source>
        <dbReference type="ARBA" id="ARBA00004685"/>
    </source>
</evidence>
<keyword evidence="12" id="KW-1133">Transmembrane helix</keyword>
<dbReference type="GO" id="GO:0016020">
    <property type="term" value="C:membrane"/>
    <property type="evidence" value="ECO:0007669"/>
    <property type="project" value="UniProtKB-SubCell"/>
</dbReference>
<protein>
    <submittedName>
        <fullName evidence="14">Cytochrome p450</fullName>
    </submittedName>
</protein>
<feature type="domain" description="Carrier" evidence="13">
    <location>
        <begin position="1149"/>
        <end position="1227"/>
    </location>
</feature>
<dbReference type="GO" id="GO:0016874">
    <property type="term" value="F:ligase activity"/>
    <property type="evidence" value="ECO:0007669"/>
    <property type="project" value="UniProtKB-KW"/>
</dbReference>
<dbReference type="InterPro" id="IPR036259">
    <property type="entry name" value="MFS_trans_sf"/>
</dbReference>
<evidence type="ECO:0000256" key="12">
    <source>
        <dbReference type="SAM" id="Phobius"/>
    </source>
</evidence>
<dbReference type="PROSITE" id="PS00012">
    <property type="entry name" value="PHOSPHOPANTETHEINE"/>
    <property type="match status" value="1"/>
</dbReference>
<feature type="transmembrane region" description="Helical" evidence="12">
    <location>
        <begin position="863"/>
        <end position="881"/>
    </location>
</feature>
<dbReference type="Pfam" id="PF07690">
    <property type="entry name" value="MFS_1"/>
    <property type="match status" value="1"/>
</dbReference>
<dbReference type="SUPFAM" id="SSF48264">
    <property type="entry name" value="Cytochrome P450"/>
    <property type="match status" value="1"/>
</dbReference>
<feature type="transmembrane region" description="Helical" evidence="12">
    <location>
        <begin position="588"/>
        <end position="609"/>
    </location>
</feature>
<evidence type="ECO:0000313" key="15">
    <source>
        <dbReference type="Proteomes" id="UP000249619"/>
    </source>
</evidence>
<evidence type="ECO:0000256" key="8">
    <source>
        <dbReference type="ARBA" id="ARBA00022723"/>
    </source>
</evidence>
<organism evidence="14 15">
    <name type="scientific">Stemphylium lycopersici</name>
    <name type="common">Tomato gray leaf spot disease fungus</name>
    <name type="synonym">Thyrospora lycopersici</name>
    <dbReference type="NCBI Taxonomy" id="183478"/>
    <lineage>
        <taxon>Eukaryota</taxon>
        <taxon>Fungi</taxon>
        <taxon>Dikarya</taxon>
        <taxon>Ascomycota</taxon>
        <taxon>Pezizomycotina</taxon>
        <taxon>Dothideomycetes</taxon>
        <taxon>Pleosporomycetidae</taxon>
        <taxon>Pleosporales</taxon>
        <taxon>Pleosporineae</taxon>
        <taxon>Pleosporaceae</taxon>
        <taxon>Stemphylium</taxon>
    </lineage>
</organism>
<dbReference type="GO" id="GO:0016705">
    <property type="term" value="F:oxidoreductase activity, acting on paired donors, with incorporation or reduction of molecular oxygen"/>
    <property type="evidence" value="ECO:0007669"/>
    <property type="project" value="InterPro"/>
</dbReference>
<evidence type="ECO:0000313" key="14">
    <source>
        <dbReference type="EMBL" id="RAR01817.1"/>
    </source>
</evidence>
<dbReference type="Gene3D" id="1.10.630.10">
    <property type="entry name" value="Cytochrome P450"/>
    <property type="match status" value="1"/>
</dbReference>
<dbReference type="Gene3D" id="3.30.559.30">
    <property type="entry name" value="Nonribosomal peptide synthetase, condensation domain"/>
    <property type="match status" value="1"/>
</dbReference>
<evidence type="ECO:0000256" key="1">
    <source>
        <dbReference type="ARBA" id="ARBA00001971"/>
    </source>
</evidence>
<proteinExistence type="inferred from homology"/>
<dbReference type="PROSITE" id="PS50075">
    <property type="entry name" value="CARRIER"/>
    <property type="match status" value="1"/>
</dbReference>
<keyword evidence="8 11" id="KW-0479">Metal-binding</keyword>
<gene>
    <name evidence="14" type="ORF">DDE83_008792</name>
</gene>
<dbReference type="Gene3D" id="3.30.300.30">
    <property type="match status" value="1"/>
</dbReference>
<dbReference type="GO" id="GO:0005506">
    <property type="term" value="F:iron ion binding"/>
    <property type="evidence" value="ECO:0007669"/>
    <property type="project" value="InterPro"/>
</dbReference>
<comment type="subcellular location">
    <subcellularLocation>
        <location evidence="2">Membrane</location>
        <topology evidence="2">Multi-pass membrane protein</topology>
    </subcellularLocation>
</comment>
<comment type="caution">
    <text evidence="14">The sequence shown here is derived from an EMBL/GenBank/DDBJ whole genome shotgun (WGS) entry which is preliminary data.</text>
</comment>
<feature type="transmembrane region" description="Helical" evidence="12">
    <location>
        <begin position="893"/>
        <end position="917"/>
    </location>
</feature>
<dbReference type="Pfam" id="PF00668">
    <property type="entry name" value="Condensation"/>
    <property type="match status" value="1"/>
</dbReference>
<dbReference type="Pfam" id="PF00550">
    <property type="entry name" value="PP-binding"/>
    <property type="match status" value="1"/>
</dbReference>
<dbReference type="EMBL" id="QGDH01000248">
    <property type="protein sequence ID" value="RAR01817.1"/>
    <property type="molecule type" value="Genomic_DNA"/>
</dbReference>
<dbReference type="InterPro" id="IPR006162">
    <property type="entry name" value="Ppantetheine_attach_site"/>
</dbReference>
<name>A0A364MS72_STELY</name>
<dbReference type="Gene3D" id="1.20.1250.20">
    <property type="entry name" value="MFS general substrate transporter like domains"/>
    <property type="match status" value="1"/>
</dbReference>
<evidence type="ECO:0000256" key="9">
    <source>
        <dbReference type="ARBA" id="ARBA00023002"/>
    </source>
</evidence>
<dbReference type="SUPFAM" id="SSF56801">
    <property type="entry name" value="Acetyl-CoA synthetase-like"/>
    <property type="match status" value="1"/>
</dbReference>
<comment type="cofactor">
    <cofactor evidence="1 11">
        <name>heme</name>
        <dbReference type="ChEBI" id="CHEBI:30413"/>
    </cofactor>
</comment>
<feature type="transmembrane region" description="Helical" evidence="12">
    <location>
        <begin position="812"/>
        <end position="831"/>
    </location>
</feature>
<keyword evidence="9" id="KW-0560">Oxidoreductase</keyword>
<dbReference type="PRINTS" id="PR00465">
    <property type="entry name" value="EP450IV"/>
</dbReference>
<dbReference type="InterPro" id="IPR036396">
    <property type="entry name" value="Cyt_P450_sf"/>
</dbReference>
<dbReference type="Proteomes" id="UP000249619">
    <property type="component" value="Unassembled WGS sequence"/>
</dbReference>
<evidence type="ECO:0000256" key="2">
    <source>
        <dbReference type="ARBA" id="ARBA00004141"/>
    </source>
</evidence>
<feature type="transmembrane region" description="Helical" evidence="12">
    <location>
        <begin position="552"/>
        <end position="572"/>
    </location>
</feature>
<dbReference type="STRING" id="183478.A0A364MS72"/>
<keyword evidence="5" id="KW-0596">Phosphopantetheine</keyword>
<feature type="transmembrane region" description="Helical" evidence="12">
    <location>
        <begin position="710"/>
        <end position="728"/>
    </location>
</feature>
<keyword evidence="7" id="KW-0436">Ligase</keyword>
<evidence type="ECO:0000259" key="13">
    <source>
        <dbReference type="PROSITE" id="PS50075"/>
    </source>
</evidence>
<evidence type="ECO:0000256" key="5">
    <source>
        <dbReference type="ARBA" id="ARBA00022450"/>
    </source>
</evidence>
<dbReference type="GO" id="GO:0004497">
    <property type="term" value="F:monooxygenase activity"/>
    <property type="evidence" value="ECO:0007669"/>
    <property type="project" value="InterPro"/>
</dbReference>
<dbReference type="Gene3D" id="1.10.1200.10">
    <property type="entry name" value="ACP-like"/>
    <property type="match status" value="1"/>
</dbReference>
<feature type="binding site" description="axial binding residue" evidence="11">
    <location>
        <position position="420"/>
    </location>
    <ligand>
        <name>heme</name>
        <dbReference type="ChEBI" id="CHEBI:30413"/>
    </ligand>
    <ligandPart>
        <name>Fe</name>
        <dbReference type="ChEBI" id="CHEBI:18248"/>
    </ligandPart>
</feature>
<dbReference type="InterPro" id="IPR002403">
    <property type="entry name" value="Cyt_P450_E_grp-IV"/>
</dbReference>
<keyword evidence="11" id="KW-0349">Heme</keyword>
<dbReference type="GO" id="GO:0022857">
    <property type="term" value="F:transmembrane transporter activity"/>
    <property type="evidence" value="ECO:0007669"/>
    <property type="project" value="InterPro"/>
</dbReference>
<dbReference type="GO" id="GO:0020037">
    <property type="term" value="F:heme binding"/>
    <property type="evidence" value="ECO:0007669"/>
    <property type="project" value="InterPro"/>
</dbReference>
<comment type="similarity">
    <text evidence="4">Belongs to the cytochrome P450 family.</text>
</comment>
<evidence type="ECO:0000256" key="4">
    <source>
        <dbReference type="ARBA" id="ARBA00010617"/>
    </source>
</evidence>
<keyword evidence="15" id="KW-1185">Reference proteome</keyword>
<feature type="transmembrane region" description="Helical" evidence="12">
    <location>
        <begin position="682"/>
        <end position="704"/>
    </location>
</feature>
<dbReference type="InterPro" id="IPR045851">
    <property type="entry name" value="AMP-bd_C_sf"/>
</dbReference>
<dbReference type="InterPro" id="IPR001128">
    <property type="entry name" value="Cyt_P450"/>
</dbReference>
<dbReference type="SUPFAM" id="SSF47336">
    <property type="entry name" value="ACP-like"/>
    <property type="match status" value="1"/>
</dbReference>
<keyword evidence="6" id="KW-0597">Phosphoprotein</keyword>
<dbReference type="Pfam" id="PF00067">
    <property type="entry name" value="p450"/>
    <property type="match status" value="1"/>
</dbReference>
<dbReference type="InterPro" id="IPR011701">
    <property type="entry name" value="MFS"/>
</dbReference>
<dbReference type="PANTHER" id="PTHR46206:SF7">
    <property type="entry name" value="P450, PUTATIVE (EUROFUNG)-RELATED"/>
    <property type="match status" value="1"/>
</dbReference>
<evidence type="ECO:0000256" key="11">
    <source>
        <dbReference type="PIRSR" id="PIRSR602403-1"/>
    </source>
</evidence>
<sequence length="1683" mass="185394">MTKFNLDPNNVVFDGYKKYTKQDKIWATWINDELIHILPPKFFDDIKNQPLQKLSFLKVVDEHFMWNLHVGDMVCQRDYVKAVKSQLNFSLPSMTDYIAEQTDIAIAERLAPPDNTRGKYLVLLHPHFISSKIKSRRGLTKSAGWRNVMLWDATLDIIHRVTAAVMVGPELAANKDYIHHARGYTEEVTSWNAPIFAMPPFLRVPFWWVSKGGRQIRAHQREVQKFVYPELRRRQAAGYESKNFSMLDGLLKSAKDGTEASYARIVNQELFLTFAAAGLFSVVVCQLILSVLGHPKYMEPLREEIERAVRECGGWNKDACARMPKLDSFLRETLRLSPPTALTLQRKVDQDIPLSNGDVVKAGTLIGFPTLAIQRDEEYYERPLEFDGYRFYDAETNSVKVKSVTQSRTYLPFGYGTQTCPGRFLATETSKIVFAKFLVDYEMRFTPKRTGKPVDWPIGGQIMPSIDVVPAVPDCKVRYARGMGGQDDMGKGTGPLMGGLSDSRAWPNNEMAIDSETDALIRPDSHEVGAADDDAHLWTPKRRPAGYKAMPVSFFASCAMAATAASTVYAYAHIVCKEASQCADGGKAAYASAVAVATTLANVCGLMAVGIYERLPTRAGLAVWIGLRAGSVVVLGAGVVQKSVGLALGARLVEGLATDNTLHLVLNGLYARSSDQRHVGRLMSASLALYMAGMSLSPALAALLSDFRTSFAVALVMFGVAAVYLAMVGRLDEGTVGGDGSGRDYGDHGDHGPTVGRLAALARPTLRLFSDRVVAAHGAAMFLYNAAISYMFPAFMVHATLHFGFTPAQNGLLLSVAAGTSSLYLIVAALVSRPARNAGSVLVSLTLLVAALAALAVVRVSWALFPVVAVASLGLATPSFVKAHLVQRRQHDALAVAAISVAEGLGSLASAPLLGAWQSTHPGGSVFVAPGRCLQTWWKGDEHVIAPGWLLSQSWLRQGAPSLSLSYMLGRDIEKSKLHFFYISNLAARTSYNIQSSLPLGADKSDVRARRFVDAGRKKCIASSNVCVPPSIIPSTFSLNLLQEPGLIFGRRGELDDVGAIAMREMPDLRKAIATEHKGKLVLWVEPEDLDVQDMAQRLRSVLPHHAQPKHIVARAQLPLSKNGKLDAKALAQQEVVFEKPCTIMGPEQSLSSFEALIAREWRALLGLDNSVKLTSRDSFIALGGHSVLQLDLAARLRSACNMPLAIRDIIRAPVLADMAAVVQARMRSWKAQAIKEVAIKPLGTSALSPAELEWWHRYREAKSPSAFNVPWVANLQPEVNLARLAHSLNSVMAQHRILRSRFVLNTNGSASRIIADNPIQVQMVPMINTSEFVNRPFDLTNDALVRIALSPSTLAISISHIICDLTALNTLLADVSKVYNSGKLAAVQLDYFDSKAWGQPLDRETAFFWSTYLRGLQLQRESEDHLWHKSYKGTSLLFPFPQELCRDIVVLTTTAGTTLHQFGLAATGAVLHSLCERTDIILGSPYMNRNSVEDQKVVGLYLQALPVRVKVEKTMTSQEVLRTVQCASQASLSHPVLWPQLLEHLNLPFPSRRQQLFDCVVTFHDDRMTGKSIFPVAGAEAQHVWTEGSKFGILFEWHIFADRLSVRLEYDTDYVPDVLVRVVQNMLLQAVNGLLDATCRYDELLHQLDSSLARQCRDLEIDIEDMQYIARQHLSGVKTVPS</sequence>
<dbReference type="CDD" id="cd19537">
    <property type="entry name" value="C_NRPS-like"/>
    <property type="match status" value="1"/>
</dbReference>
<dbReference type="InterPro" id="IPR036736">
    <property type="entry name" value="ACP-like_sf"/>
</dbReference>
<evidence type="ECO:0000256" key="10">
    <source>
        <dbReference type="ARBA" id="ARBA00023004"/>
    </source>
</evidence>
<keyword evidence="12" id="KW-0812">Transmembrane</keyword>
<dbReference type="PANTHER" id="PTHR46206">
    <property type="entry name" value="CYTOCHROME P450"/>
    <property type="match status" value="1"/>
</dbReference>
<feature type="transmembrane region" description="Helical" evidence="12">
    <location>
        <begin position="838"/>
        <end position="857"/>
    </location>
</feature>
<dbReference type="InterPro" id="IPR001242">
    <property type="entry name" value="Condensation_dom"/>
</dbReference>
<dbReference type="CDD" id="cd11041">
    <property type="entry name" value="CYP503A1-like"/>
    <property type="match status" value="1"/>
</dbReference>
<dbReference type="Gene3D" id="3.30.559.10">
    <property type="entry name" value="Chloramphenicol acetyltransferase-like domain"/>
    <property type="match status" value="1"/>
</dbReference>
<dbReference type="InterPro" id="IPR023213">
    <property type="entry name" value="CAT-like_dom_sf"/>
</dbReference>
<accession>A0A364MS72</accession>